<evidence type="ECO:0000313" key="1">
    <source>
        <dbReference type="EMBL" id="OXI33472.1"/>
    </source>
</evidence>
<proteinExistence type="predicted"/>
<dbReference type="InterPro" id="IPR013783">
    <property type="entry name" value="Ig-like_fold"/>
</dbReference>
<dbReference type="EMBL" id="NKFA01000035">
    <property type="protein sequence ID" value="OXI33472.1"/>
    <property type="molecule type" value="Genomic_DNA"/>
</dbReference>
<evidence type="ECO:0000313" key="2">
    <source>
        <dbReference type="Proteomes" id="UP000214600"/>
    </source>
</evidence>
<protein>
    <submittedName>
        <fullName evidence="1">Uncharacterized protein</fullName>
    </submittedName>
</protein>
<reference evidence="1 2" key="2">
    <citation type="submission" date="2017-08" db="EMBL/GenBank/DDBJ databases">
        <title>WGS of novel Burkholderia cepaca complex species.</title>
        <authorList>
            <person name="Lipuma J."/>
            <person name="Spilker T."/>
        </authorList>
    </citation>
    <scope>NUCLEOTIDE SEQUENCE [LARGE SCALE GENOMIC DNA]</scope>
    <source>
        <strain evidence="1 2">AU17325</strain>
    </source>
</reference>
<name>A0A228HU98_9BURK</name>
<accession>A0A228HU98</accession>
<dbReference type="Proteomes" id="UP000214600">
    <property type="component" value="Unassembled WGS sequence"/>
</dbReference>
<dbReference type="Gene3D" id="2.60.40.10">
    <property type="entry name" value="Immunoglobulins"/>
    <property type="match status" value="1"/>
</dbReference>
<reference evidence="2" key="1">
    <citation type="submission" date="2017-06" db="EMBL/GenBank/DDBJ databases">
        <authorList>
            <person name="LiPuma J."/>
            <person name="Spilker T."/>
        </authorList>
    </citation>
    <scope>NUCLEOTIDE SEQUENCE [LARGE SCALE GENOMIC DNA]</scope>
    <source>
        <strain evidence="2">AU17325</strain>
    </source>
</reference>
<dbReference type="InterPro" id="IPR008964">
    <property type="entry name" value="Invasin/intimin_cell_adhesion"/>
</dbReference>
<dbReference type="SUPFAM" id="SSF49373">
    <property type="entry name" value="Invasin/intimin cell-adhesion fragments"/>
    <property type="match status" value="1"/>
</dbReference>
<gene>
    <name evidence="1" type="ORF">CFB84_39260</name>
</gene>
<comment type="caution">
    <text evidence="1">The sequence shown here is derived from an EMBL/GenBank/DDBJ whole genome shotgun (WGS) entry which is preliminary data.</text>
</comment>
<sequence>MFVAQATHISINSGANQTGAYTHTPDCGAGSGFYATPSPVSVRVTDDAGRPVAGVPISWSANLPNKLAMYNCTAFNNGSCVTDANGVNSGYPFLNYSYTQNGVNYCTTTFPSSYSLIANISGTGTSVAIPENLTGR</sequence>
<dbReference type="AlphaFoldDB" id="A0A228HU98"/>
<organism evidence="1 2">
    <name type="scientific">Burkholderia aenigmatica</name>
    <dbReference type="NCBI Taxonomy" id="2015348"/>
    <lineage>
        <taxon>Bacteria</taxon>
        <taxon>Pseudomonadati</taxon>
        <taxon>Pseudomonadota</taxon>
        <taxon>Betaproteobacteria</taxon>
        <taxon>Burkholderiales</taxon>
        <taxon>Burkholderiaceae</taxon>
        <taxon>Burkholderia</taxon>
        <taxon>Burkholderia cepacia complex</taxon>
    </lineage>
</organism>